<reference evidence="1 2" key="1">
    <citation type="submission" date="2021-03" db="EMBL/GenBank/DDBJ databases">
        <title>Genomic Encyclopedia of Type Strains, Phase IV (KMG-IV): sequencing the most valuable type-strain genomes for metagenomic binning, comparative biology and taxonomic classification.</title>
        <authorList>
            <person name="Goeker M."/>
        </authorList>
    </citation>
    <scope>NUCLEOTIDE SEQUENCE [LARGE SCALE GENOMIC DNA]</scope>
    <source>
        <strain evidence="1 2">DSM 26427</strain>
    </source>
</reference>
<dbReference type="PANTHER" id="PTHR36439">
    <property type="entry name" value="BLL4334 PROTEIN"/>
    <property type="match status" value="1"/>
</dbReference>
<dbReference type="PIRSF" id="PIRSF008502">
    <property type="entry name" value="UCP008502"/>
    <property type="match status" value="1"/>
</dbReference>
<keyword evidence="2" id="KW-1185">Reference proteome</keyword>
<comment type="caution">
    <text evidence="1">The sequence shown here is derived from an EMBL/GenBank/DDBJ whole genome shotgun (WGS) entry which is preliminary data.</text>
</comment>
<dbReference type="Proteomes" id="UP000823786">
    <property type="component" value="Unassembled WGS sequence"/>
</dbReference>
<dbReference type="InterPro" id="IPR012545">
    <property type="entry name" value="DUF1697"/>
</dbReference>
<evidence type="ECO:0000313" key="1">
    <source>
        <dbReference type="EMBL" id="MBP1856593.1"/>
    </source>
</evidence>
<name>A0ABS4EF74_9HYPH</name>
<gene>
    <name evidence="1" type="ORF">J2Z75_000073</name>
</gene>
<organism evidence="1 2">
    <name type="scientific">Rhizobium herbae</name>
    <dbReference type="NCBI Taxonomy" id="508661"/>
    <lineage>
        <taxon>Bacteria</taxon>
        <taxon>Pseudomonadati</taxon>
        <taxon>Pseudomonadota</taxon>
        <taxon>Alphaproteobacteria</taxon>
        <taxon>Hyphomicrobiales</taxon>
        <taxon>Rhizobiaceae</taxon>
        <taxon>Rhizobium/Agrobacterium group</taxon>
        <taxon>Rhizobium</taxon>
    </lineage>
</organism>
<dbReference type="RefSeq" id="WP_209846074.1">
    <property type="nucleotide sequence ID" value="NZ_JAGGJV010000001.1"/>
</dbReference>
<accession>A0ABS4EF74</accession>
<sequence>MTVYVALLHSIVLGTGRRVVMSDLRAMAEGLGFRAPRTLVATGNLVFEADYGSVAKVEEALEQAFAADFGKPVDIIARTAEDWLALAAGNPFRAASDAEAQNIVVRVMRSPLGADIPAKLQRGGGEQIRLVNGDLWIHFPGKPSESKLLSALTTKRLGPGTFRNWNTVRGLADMIEA</sequence>
<proteinExistence type="predicted"/>
<dbReference type="PANTHER" id="PTHR36439:SF1">
    <property type="entry name" value="DUF1697 DOMAIN-CONTAINING PROTEIN"/>
    <property type="match status" value="1"/>
</dbReference>
<dbReference type="Gene3D" id="3.30.70.1280">
    <property type="entry name" value="SP0830-like domains"/>
    <property type="match status" value="1"/>
</dbReference>
<dbReference type="Pfam" id="PF08002">
    <property type="entry name" value="DUF1697"/>
    <property type="match status" value="1"/>
</dbReference>
<evidence type="ECO:0000313" key="2">
    <source>
        <dbReference type="Proteomes" id="UP000823786"/>
    </source>
</evidence>
<dbReference type="EMBL" id="JAGGJV010000001">
    <property type="protein sequence ID" value="MBP1856593.1"/>
    <property type="molecule type" value="Genomic_DNA"/>
</dbReference>
<dbReference type="SUPFAM" id="SSF160379">
    <property type="entry name" value="SP0830-like"/>
    <property type="match status" value="1"/>
</dbReference>
<protein>
    <submittedName>
        <fullName evidence="1">Uncharacterized protein (DUF1697 family)</fullName>
    </submittedName>
</protein>